<comment type="function">
    <text evidence="17">Catalyzes the dehydration of the S-form of NAD(P)HX at the expense of ADP, which is converted to AMP. Together with NAD(P)HX epimerase, which catalyzes the epimerization of the S- and R-forms, the enzyme allows the repair of both epimers of NAD(P)HX, a damaged form of NAD(P)H that is a result of enzymatic or heat-dependent hydration.</text>
</comment>
<proteinExistence type="inferred from homology"/>
<dbReference type="GO" id="GO:0046496">
    <property type="term" value="P:nicotinamide nucleotide metabolic process"/>
    <property type="evidence" value="ECO:0007669"/>
    <property type="project" value="UniProtKB-UniRule"/>
</dbReference>
<dbReference type="EC" id="5.1.99.6" evidence="19"/>
<feature type="binding site" evidence="17">
    <location>
        <position position="376"/>
    </location>
    <ligand>
        <name>(6S)-NADPHX</name>
        <dbReference type="ChEBI" id="CHEBI:64076"/>
    </ligand>
</feature>
<dbReference type="InterPro" id="IPR004443">
    <property type="entry name" value="YjeF_N_dom"/>
</dbReference>
<evidence type="ECO:0000256" key="2">
    <source>
        <dbReference type="ARBA" id="ARBA00000909"/>
    </source>
</evidence>
<evidence type="ECO:0000256" key="16">
    <source>
        <dbReference type="ARBA" id="ARBA00049209"/>
    </source>
</evidence>
<accession>A0A173SY86</accession>
<dbReference type="PANTHER" id="PTHR12592:SF0">
    <property type="entry name" value="ATP-DEPENDENT (S)-NAD(P)H-HYDRATE DEHYDRATASE"/>
    <property type="match status" value="1"/>
</dbReference>
<feature type="domain" description="YjeF C-terminal" evidence="20">
    <location>
        <begin position="220"/>
        <end position="502"/>
    </location>
</feature>
<name>A0A173SY86_9FIRM</name>
<dbReference type="GO" id="GO:0005524">
    <property type="term" value="F:ATP binding"/>
    <property type="evidence" value="ECO:0007669"/>
    <property type="project" value="UniProtKB-UniRule"/>
</dbReference>
<dbReference type="PANTHER" id="PTHR12592">
    <property type="entry name" value="ATP-DEPENDENT (S)-NAD(P)H-HYDRATE DEHYDRATASE FAMILY MEMBER"/>
    <property type="match status" value="1"/>
</dbReference>
<keyword evidence="6 17" id="KW-0547">Nucleotide-binding</keyword>
<dbReference type="InterPro" id="IPR017953">
    <property type="entry name" value="Carbohydrate_kinase_pred_CS"/>
</dbReference>
<dbReference type="InterPro" id="IPR000631">
    <property type="entry name" value="CARKD"/>
</dbReference>
<feature type="binding site" evidence="18">
    <location>
        <begin position="58"/>
        <end position="62"/>
    </location>
    <ligand>
        <name>(6S)-NADPHX</name>
        <dbReference type="ChEBI" id="CHEBI:64076"/>
    </ligand>
</feature>
<evidence type="ECO:0000313" key="22">
    <source>
        <dbReference type="EMBL" id="CUM94088.1"/>
    </source>
</evidence>
<feature type="binding site" evidence="18">
    <location>
        <position position="120"/>
    </location>
    <ligand>
        <name>K(+)</name>
        <dbReference type="ChEBI" id="CHEBI:29103"/>
    </ligand>
</feature>
<dbReference type="GO" id="GO:0052856">
    <property type="term" value="F:NAD(P)HX epimerase activity"/>
    <property type="evidence" value="ECO:0007669"/>
    <property type="project" value="UniProtKB-UniRule"/>
</dbReference>
<dbReference type="Gene3D" id="3.40.50.10260">
    <property type="entry name" value="YjeF N-terminal domain"/>
    <property type="match status" value="1"/>
</dbReference>
<comment type="similarity">
    <text evidence="17">Belongs to the NnrD/CARKD family.</text>
</comment>
<evidence type="ECO:0000256" key="3">
    <source>
        <dbReference type="ARBA" id="ARBA00006001"/>
    </source>
</evidence>
<comment type="cofactor">
    <cofactor evidence="17">
        <name>Mg(2+)</name>
        <dbReference type="ChEBI" id="CHEBI:18420"/>
    </cofactor>
</comment>
<dbReference type="PROSITE" id="PS51385">
    <property type="entry name" value="YJEF_N"/>
    <property type="match status" value="1"/>
</dbReference>
<dbReference type="GO" id="GO:0046872">
    <property type="term" value="F:metal ion binding"/>
    <property type="evidence" value="ECO:0007669"/>
    <property type="project" value="UniProtKB-UniRule"/>
</dbReference>
<dbReference type="GO" id="GO:0110051">
    <property type="term" value="P:metabolite repair"/>
    <property type="evidence" value="ECO:0007669"/>
    <property type="project" value="TreeGrafter"/>
</dbReference>
<gene>
    <name evidence="22" type="primary">nnr</name>
    <name evidence="17" type="synonym">nnrD</name>
    <name evidence="18" type="synonym">nnrE</name>
    <name evidence="22" type="ORF">ERS852574_01713</name>
</gene>
<evidence type="ECO:0000256" key="6">
    <source>
        <dbReference type="ARBA" id="ARBA00022741"/>
    </source>
</evidence>
<keyword evidence="7 17" id="KW-0067">ATP-binding</keyword>
<feature type="domain" description="YjeF N-terminal" evidence="21">
    <location>
        <begin position="10"/>
        <end position="210"/>
    </location>
</feature>
<feature type="binding site" evidence="18">
    <location>
        <position position="153"/>
    </location>
    <ligand>
        <name>(6S)-NADPHX</name>
        <dbReference type="ChEBI" id="CHEBI:64076"/>
    </ligand>
</feature>
<evidence type="ECO:0000256" key="4">
    <source>
        <dbReference type="ARBA" id="ARBA00009524"/>
    </source>
</evidence>
<evidence type="ECO:0000256" key="15">
    <source>
        <dbReference type="ARBA" id="ARBA00048238"/>
    </source>
</evidence>
<feature type="binding site" evidence="17">
    <location>
        <position position="443"/>
    </location>
    <ligand>
        <name>(6S)-NADPHX</name>
        <dbReference type="ChEBI" id="CHEBI:64076"/>
    </ligand>
</feature>
<dbReference type="NCBIfam" id="TIGR00196">
    <property type="entry name" value="yjeF_cterm"/>
    <property type="match status" value="1"/>
</dbReference>
<dbReference type="RefSeq" id="WP_055156699.1">
    <property type="nucleotide sequence ID" value="NZ_CYXR01000010.1"/>
</dbReference>
<evidence type="ECO:0000256" key="5">
    <source>
        <dbReference type="ARBA" id="ARBA00022723"/>
    </source>
</evidence>
<comment type="catalytic activity">
    <reaction evidence="15 17 19">
        <text>(6S)-NADHX + ADP = AMP + phosphate + NADH + H(+)</text>
        <dbReference type="Rhea" id="RHEA:32223"/>
        <dbReference type="ChEBI" id="CHEBI:15378"/>
        <dbReference type="ChEBI" id="CHEBI:43474"/>
        <dbReference type="ChEBI" id="CHEBI:57945"/>
        <dbReference type="ChEBI" id="CHEBI:64074"/>
        <dbReference type="ChEBI" id="CHEBI:456215"/>
        <dbReference type="ChEBI" id="CHEBI:456216"/>
        <dbReference type="EC" id="4.2.1.136"/>
    </reaction>
</comment>
<feature type="binding site" evidence="18">
    <location>
        <begin position="124"/>
        <end position="130"/>
    </location>
    <ligand>
        <name>(6S)-NADPHX</name>
        <dbReference type="ChEBI" id="CHEBI:64076"/>
    </ligand>
</feature>
<dbReference type="EMBL" id="CYXR01000010">
    <property type="protein sequence ID" value="CUM94088.1"/>
    <property type="molecule type" value="Genomic_DNA"/>
</dbReference>
<dbReference type="SUPFAM" id="SSF53613">
    <property type="entry name" value="Ribokinase-like"/>
    <property type="match status" value="1"/>
</dbReference>
<dbReference type="CDD" id="cd01171">
    <property type="entry name" value="YXKO-related"/>
    <property type="match status" value="1"/>
</dbReference>
<evidence type="ECO:0000256" key="18">
    <source>
        <dbReference type="HAMAP-Rule" id="MF_01966"/>
    </source>
</evidence>
<dbReference type="GO" id="GO:0052855">
    <property type="term" value="F:ADP-dependent NAD(P)H-hydrate dehydratase activity"/>
    <property type="evidence" value="ECO:0007669"/>
    <property type="project" value="UniProtKB-UniRule"/>
</dbReference>
<dbReference type="HAMAP" id="MF_01965">
    <property type="entry name" value="NADHX_dehydratase"/>
    <property type="match status" value="1"/>
</dbReference>
<feature type="binding site" evidence="17">
    <location>
        <position position="321"/>
    </location>
    <ligand>
        <name>(6S)-NADPHX</name>
        <dbReference type="ChEBI" id="CHEBI:64076"/>
    </ligand>
</feature>
<keyword evidence="12 17" id="KW-0456">Lyase</keyword>
<feature type="binding site" evidence="18">
    <location>
        <position position="135"/>
    </location>
    <ligand>
        <name>(6S)-NADPHX</name>
        <dbReference type="ChEBI" id="CHEBI:64076"/>
    </ligand>
</feature>
<keyword evidence="5 18" id="KW-0479">Metal-binding</keyword>
<feature type="binding site" evidence="17">
    <location>
        <position position="442"/>
    </location>
    <ligand>
        <name>AMP</name>
        <dbReference type="ChEBI" id="CHEBI:456215"/>
    </ligand>
</feature>
<evidence type="ECO:0000256" key="12">
    <source>
        <dbReference type="ARBA" id="ARBA00023239"/>
    </source>
</evidence>
<comment type="similarity">
    <text evidence="4 19">In the C-terminal section; belongs to the NnrD/CARKD family.</text>
</comment>
<sequence>MKEILTADQMRRSDQRMIQKMQVPSLVLMERVALQCVAAMKAEDIDLSKALVVCGSGNNGGDGFAIARMLVEEGNHPDVVLVGNYDHRSEETKIQMKILENLGISVGNSLPQKEYSVIIDAVFGIGLSREIKGRYAEVIDQMNRMTACKVAVDTPSGIRSDDGKVLGTAFKADLTVTFAFQKMGQILYPGCEYTGKLVTAPIGITRPEFFAEEEICMALEKSDVPAMLPQRKPDSNKGTYGKVLMITGSKGMSGAAYLSARAAYLSGAGLVRIYTEESNRAILQELLPEAVMTTYSLDETESFEELPDLLEWADVLCIGCGLGMGPHSEELLKKVLENNKTPAVIDADGLNLLAKTDEWGIEQIRMNPSGYVLTPHMKEMSRLTGYSVQELKDNRRELLRKYTEKVHAVCVLKDSRTLVKAPEGRLMINTTGNAAMAKAGSGDVLAGMITGLMAQHMRPDDAAVLGVYLHGLCGDHARKELGSYSVLAGDLLKMLGRTLKELEDMTE</sequence>
<dbReference type="SUPFAM" id="SSF64153">
    <property type="entry name" value="YjeF N-terminal domain-like"/>
    <property type="match status" value="1"/>
</dbReference>
<evidence type="ECO:0000259" key="21">
    <source>
        <dbReference type="PROSITE" id="PS51385"/>
    </source>
</evidence>
<comment type="cofactor">
    <cofactor evidence="18 19">
        <name>K(+)</name>
        <dbReference type="ChEBI" id="CHEBI:29103"/>
    </cofactor>
    <text evidence="18 19">Binds 1 potassium ion per subunit.</text>
</comment>
<evidence type="ECO:0000256" key="9">
    <source>
        <dbReference type="ARBA" id="ARBA00022958"/>
    </source>
</evidence>
<dbReference type="NCBIfam" id="TIGR00197">
    <property type="entry name" value="yjeF_nterm"/>
    <property type="match status" value="1"/>
</dbReference>
<keyword evidence="8 17" id="KW-0521">NADP</keyword>
<evidence type="ECO:0000256" key="1">
    <source>
        <dbReference type="ARBA" id="ARBA00000013"/>
    </source>
</evidence>
<dbReference type="HAMAP" id="MF_01966">
    <property type="entry name" value="NADHX_epimerase"/>
    <property type="match status" value="1"/>
</dbReference>
<evidence type="ECO:0000256" key="17">
    <source>
        <dbReference type="HAMAP-Rule" id="MF_01965"/>
    </source>
</evidence>
<dbReference type="AlphaFoldDB" id="A0A173SY86"/>
<comment type="catalytic activity">
    <reaction evidence="2 18 19">
        <text>(6R)-NADPHX = (6S)-NADPHX</text>
        <dbReference type="Rhea" id="RHEA:32227"/>
        <dbReference type="ChEBI" id="CHEBI:64076"/>
        <dbReference type="ChEBI" id="CHEBI:64077"/>
        <dbReference type="EC" id="5.1.99.6"/>
    </reaction>
</comment>
<feature type="binding site" evidence="17">
    <location>
        <position position="255"/>
    </location>
    <ligand>
        <name>(6S)-NADPHX</name>
        <dbReference type="ChEBI" id="CHEBI:64076"/>
    </ligand>
</feature>
<dbReference type="PROSITE" id="PS01050">
    <property type="entry name" value="YJEF_C_2"/>
    <property type="match status" value="1"/>
</dbReference>
<evidence type="ECO:0000256" key="10">
    <source>
        <dbReference type="ARBA" id="ARBA00023027"/>
    </source>
</evidence>
<reference evidence="22 23" key="1">
    <citation type="submission" date="2015-09" db="EMBL/GenBank/DDBJ databases">
        <authorList>
            <consortium name="Pathogen Informatics"/>
        </authorList>
    </citation>
    <scope>NUCLEOTIDE SEQUENCE [LARGE SCALE GENOMIC DNA]</scope>
    <source>
        <strain evidence="22 23">2789STDY5834962</strain>
    </source>
</reference>
<dbReference type="EC" id="4.2.1.136" evidence="19"/>
<keyword evidence="11 18" id="KW-0413">Isomerase</keyword>
<dbReference type="Gene3D" id="3.40.1190.20">
    <property type="match status" value="1"/>
</dbReference>
<comment type="catalytic activity">
    <reaction evidence="16 17 19">
        <text>(6S)-NADPHX + ADP = AMP + phosphate + NADPH + H(+)</text>
        <dbReference type="Rhea" id="RHEA:32235"/>
        <dbReference type="ChEBI" id="CHEBI:15378"/>
        <dbReference type="ChEBI" id="CHEBI:43474"/>
        <dbReference type="ChEBI" id="CHEBI:57783"/>
        <dbReference type="ChEBI" id="CHEBI:64076"/>
        <dbReference type="ChEBI" id="CHEBI:456215"/>
        <dbReference type="ChEBI" id="CHEBI:456216"/>
        <dbReference type="EC" id="4.2.1.136"/>
    </reaction>
</comment>
<feature type="binding site" evidence="18">
    <location>
        <position position="156"/>
    </location>
    <ligand>
        <name>K(+)</name>
        <dbReference type="ChEBI" id="CHEBI:29103"/>
    </ligand>
</feature>
<evidence type="ECO:0000256" key="7">
    <source>
        <dbReference type="ARBA" id="ARBA00022840"/>
    </source>
</evidence>
<evidence type="ECO:0000259" key="20">
    <source>
        <dbReference type="PROSITE" id="PS51383"/>
    </source>
</evidence>
<protein>
    <recommendedName>
        <fullName evidence="19">Bifunctional NAD(P)H-hydrate repair enzyme</fullName>
    </recommendedName>
    <alternativeName>
        <fullName evidence="19">Nicotinamide nucleotide repair protein</fullName>
    </alternativeName>
    <domain>
        <recommendedName>
            <fullName evidence="19">ADP-dependent (S)-NAD(P)H-hydrate dehydratase</fullName>
            <ecNumber evidence="19">4.2.1.136</ecNumber>
        </recommendedName>
        <alternativeName>
            <fullName evidence="19">ADP-dependent NAD(P)HX dehydratase</fullName>
        </alternativeName>
    </domain>
    <domain>
        <recommendedName>
            <fullName evidence="19">NAD(P)H-hydrate epimerase</fullName>
            <ecNumber evidence="19">5.1.99.6</ecNumber>
        </recommendedName>
    </domain>
</protein>
<dbReference type="PROSITE" id="PS51383">
    <property type="entry name" value="YJEF_C_3"/>
    <property type="match status" value="1"/>
</dbReference>
<comment type="similarity">
    <text evidence="18">Belongs to the NnrE/AIBP family.</text>
</comment>
<keyword evidence="9 18" id="KW-0630">Potassium</keyword>
<evidence type="ECO:0000256" key="11">
    <source>
        <dbReference type="ARBA" id="ARBA00023235"/>
    </source>
</evidence>
<feature type="binding site" evidence="18">
    <location>
        <position position="59"/>
    </location>
    <ligand>
        <name>K(+)</name>
        <dbReference type="ChEBI" id="CHEBI:29103"/>
    </ligand>
</feature>
<comment type="function">
    <text evidence="14 19">Bifunctional enzyme that catalyzes the epimerization of the S- and R-forms of NAD(P)HX and the dehydration of the S-form of NAD(P)HX at the expense of ADP, which is converted to AMP. This allows the repair of both epimers of NAD(P)HX, a damaged form of NAD(P)H that is a result of enzymatic or heat-dependent hydration.</text>
</comment>
<comment type="subunit">
    <text evidence="17">Homotetramer.</text>
</comment>
<evidence type="ECO:0000313" key="23">
    <source>
        <dbReference type="Proteomes" id="UP000095727"/>
    </source>
</evidence>
<organism evidence="22 23">
    <name type="scientific">Coprococcus comes</name>
    <dbReference type="NCBI Taxonomy" id="410072"/>
    <lineage>
        <taxon>Bacteria</taxon>
        <taxon>Bacillati</taxon>
        <taxon>Bacillota</taxon>
        <taxon>Clostridia</taxon>
        <taxon>Lachnospirales</taxon>
        <taxon>Lachnospiraceae</taxon>
        <taxon>Coprococcus</taxon>
    </lineage>
</organism>
<dbReference type="PIRSF" id="PIRSF017184">
    <property type="entry name" value="Nnr"/>
    <property type="match status" value="1"/>
</dbReference>
<dbReference type="InterPro" id="IPR029056">
    <property type="entry name" value="Ribokinase-like"/>
</dbReference>
<evidence type="ECO:0000256" key="19">
    <source>
        <dbReference type="PIRNR" id="PIRNR017184"/>
    </source>
</evidence>
<evidence type="ECO:0000256" key="14">
    <source>
        <dbReference type="ARBA" id="ARBA00025153"/>
    </source>
</evidence>
<dbReference type="Pfam" id="PF03853">
    <property type="entry name" value="YjeF_N"/>
    <property type="match status" value="1"/>
</dbReference>
<comment type="catalytic activity">
    <reaction evidence="1 18 19">
        <text>(6R)-NADHX = (6S)-NADHX</text>
        <dbReference type="Rhea" id="RHEA:32215"/>
        <dbReference type="ChEBI" id="CHEBI:64074"/>
        <dbReference type="ChEBI" id="CHEBI:64075"/>
        <dbReference type="EC" id="5.1.99.6"/>
    </reaction>
</comment>
<dbReference type="InterPro" id="IPR030677">
    <property type="entry name" value="Nnr"/>
</dbReference>
<keyword evidence="13" id="KW-0511">Multifunctional enzyme</keyword>
<dbReference type="InterPro" id="IPR036652">
    <property type="entry name" value="YjeF_N_dom_sf"/>
</dbReference>
<comment type="similarity">
    <text evidence="3 19">In the N-terminal section; belongs to the NnrE/AIBP family.</text>
</comment>
<feature type="binding site" evidence="17">
    <location>
        <begin position="413"/>
        <end position="417"/>
    </location>
    <ligand>
        <name>AMP</name>
        <dbReference type="ChEBI" id="CHEBI:456215"/>
    </ligand>
</feature>
<evidence type="ECO:0000256" key="8">
    <source>
        <dbReference type="ARBA" id="ARBA00022857"/>
    </source>
</evidence>
<comment type="function">
    <text evidence="18">Catalyzes the epimerization of the S- and R-forms of NAD(P)HX, a damaged form of NAD(P)H that is a result of enzymatic or heat-dependent hydration. This is a prerequisite for the S-specific NAD(P)H-hydrate dehydratase to allow the repair of both epimers of NAD(P)HX.</text>
</comment>
<dbReference type="Pfam" id="PF01256">
    <property type="entry name" value="Carb_kinase"/>
    <property type="match status" value="1"/>
</dbReference>
<evidence type="ECO:0000256" key="13">
    <source>
        <dbReference type="ARBA" id="ARBA00023268"/>
    </source>
</evidence>
<dbReference type="Proteomes" id="UP000095727">
    <property type="component" value="Unassembled WGS sequence"/>
</dbReference>
<keyword evidence="10 17" id="KW-0520">NAD</keyword>